<accession>A0ABZ2CAJ2</accession>
<dbReference type="CDD" id="cd00298">
    <property type="entry name" value="ACD_sHsps_p23-like"/>
    <property type="match status" value="1"/>
</dbReference>
<keyword evidence="2" id="KW-1185">Reference proteome</keyword>
<dbReference type="EMBL" id="CP137640">
    <property type="protein sequence ID" value="WVX78950.1"/>
    <property type="molecule type" value="Genomic_DNA"/>
</dbReference>
<proteinExistence type="predicted"/>
<organism evidence="1 2">
    <name type="scientific">Niallia oryzisoli</name>
    <dbReference type="NCBI Taxonomy" id="1737571"/>
    <lineage>
        <taxon>Bacteria</taxon>
        <taxon>Bacillati</taxon>
        <taxon>Bacillota</taxon>
        <taxon>Bacilli</taxon>
        <taxon>Bacillales</taxon>
        <taxon>Bacillaceae</taxon>
        <taxon>Niallia</taxon>
    </lineage>
</organism>
<protein>
    <submittedName>
        <fullName evidence="1">Hsp20/alpha crystallin family protein</fullName>
    </submittedName>
</protein>
<reference evidence="1 2" key="1">
    <citation type="submission" date="2023-10" db="EMBL/GenBank/DDBJ databases">
        <title>Niallia locisalis sp.nov. isolated from a salt pond sample.</title>
        <authorList>
            <person name="Li X.-J."/>
            <person name="Dong L."/>
        </authorList>
    </citation>
    <scope>NUCLEOTIDE SEQUENCE [LARGE SCALE GENOMIC DNA]</scope>
    <source>
        <strain evidence="1 2">DSM 29761</strain>
    </source>
</reference>
<evidence type="ECO:0000313" key="2">
    <source>
        <dbReference type="Proteomes" id="UP001357223"/>
    </source>
</evidence>
<sequence>MFPWNFFPFDKDIQSKVKNMKPEEVNQFVQNIMGKVFESAMPNNMNPQEMMKLFQPFSETQEKRTTAGESAINYSLFETHDYIYVRINIDTDEWLTRLRLSHTSNLLLLENIPEMSHKHSIPLPSLAKKKGTTAHYKDKTLEVRIPKDIDTQYSEINVTDIV</sequence>
<gene>
    <name evidence="1" type="ORF">R4Z09_16720</name>
</gene>
<dbReference type="Proteomes" id="UP001357223">
    <property type="component" value="Chromosome"/>
</dbReference>
<name>A0ABZ2CAJ2_9BACI</name>
<evidence type="ECO:0000313" key="1">
    <source>
        <dbReference type="EMBL" id="WVX78950.1"/>
    </source>
</evidence>
<dbReference type="RefSeq" id="WP_338447884.1">
    <property type="nucleotide sequence ID" value="NZ_CP137640.1"/>
</dbReference>